<dbReference type="RefSeq" id="WP_014658767.1">
    <property type="nucleotide sequence ID" value="NC_017735.1"/>
</dbReference>
<dbReference type="PRINTS" id="PR00260">
    <property type="entry name" value="CHEMTRNSDUCR"/>
</dbReference>
<organism evidence="5 6">
    <name type="scientific">Helicobacter cetorum (strain ATCC BAA-540 / CCUG 52418 / MIT 99-5656)</name>
    <dbReference type="NCBI Taxonomy" id="1163745"/>
    <lineage>
        <taxon>Bacteria</taxon>
        <taxon>Pseudomonadati</taxon>
        <taxon>Campylobacterota</taxon>
        <taxon>Epsilonproteobacteria</taxon>
        <taxon>Campylobacterales</taxon>
        <taxon>Helicobacteraceae</taxon>
        <taxon>Helicobacter</taxon>
    </lineage>
</organism>
<evidence type="ECO:0000259" key="4">
    <source>
        <dbReference type="PROSITE" id="PS50111"/>
    </source>
</evidence>
<protein>
    <submittedName>
        <fullName evidence="5">Methyl-accepting chemotaxis protein</fullName>
    </submittedName>
</protein>
<dbReference type="HOGENOM" id="CLU_000445_21_3_7"/>
<dbReference type="Proteomes" id="UP000005013">
    <property type="component" value="Chromosome"/>
</dbReference>
<reference evidence="5 6" key="1">
    <citation type="journal article" date="2013" name="PLoS ONE">
        <title>Sequence Divergence and Conservation in Genomes ofHelicobacter cetorum Strains from a Dolphin and a Whale.</title>
        <authorList>
            <person name="Kersulyte D."/>
            <person name="Rossi M."/>
            <person name="Berg D.E."/>
        </authorList>
    </citation>
    <scope>NUCLEOTIDE SEQUENCE [LARGE SCALE GENOMIC DNA]</scope>
    <source>
        <strain evidence="5 6">MIT 99-5656</strain>
    </source>
</reference>
<dbReference type="SMART" id="SM00283">
    <property type="entry name" value="MA"/>
    <property type="match status" value="1"/>
</dbReference>
<dbReference type="OrthoDB" id="1808874at2"/>
<accession>I0EQM0</accession>
<dbReference type="InterPro" id="IPR004090">
    <property type="entry name" value="Chemotax_Me-accpt_rcpt"/>
</dbReference>
<name>I0EQM0_HELCM</name>
<evidence type="ECO:0000256" key="1">
    <source>
        <dbReference type="ARBA" id="ARBA00023224"/>
    </source>
</evidence>
<dbReference type="PANTHER" id="PTHR32089:SF118">
    <property type="entry name" value="HEME-BASED AEROTACTIC TRANSDUCER HEMAT"/>
    <property type="match status" value="1"/>
</dbReference>
<dbReference type="PATRIC" id="fig|1163745.3.peg.221"/>
<dbReference type="PROSITE" id="PS50111">
    <property type="entry name" value="CHEMOTAXIS_TRANSDUC_2"/>
    <property type="match status" value="1"/>
</dbReference>
<dbReference type="GO" id="GO:0004888">
    <property type="term" value="F:transmembrane signaling receptor activity"/>
    <property type="evidence" value="ECO:0007669"/>
    <property type="project" value="InterPro"/>
</dbReference>
<dbReference type="EMBL" id="CP003481">
    <property type="protein sequence ID" value="AFI05239.1"/>
    <property type="molecule type" value="Genomic_DNA"/>
</dbReference>
<comment type="similarity">
    <text evidence="2">Belongs to the methyl-accepting chemotaxis (MCP) protein family.</text>
</comment>
<evidence type="ECO:0000313" key="6">
    <source>
        <dbReference type="Proteomes" id="UP000005013"/>
    </source>
</evidence>
<dbReference type="GO" id="GO:0007165">
    <property type="term" value="P:signal transduction"/>
    <property type="evidence" value="ECO:0007669"/>
    <property type="project" value="UniProtKB-KW"/>
</dbReference>
<sequence length="400" mass="44658">MFNFNQKPHLKELKAIEKVVNLASKGELEARIVGISENSMCYTLSLGINDLLDQVEAFQREVSTCTSLAQKGVAYRHVFTSGFRKSFRQNIEAIKKGVSGILNARQALVMHELNNEFEKLGMGANGLQNILAGLRSSCSLLTQSDALCAEVAQNSQQALKDFTLMQKYMNTLDETNKHSSNTLNTLNQELQEASKVVSSIDEIASQTNLLALNAAIEAARAGEHGRGFAVVADEVRKLSEKTSQSVESVQKTFRIFNEQTNLLLKAFNESSELLQSALETIQAFSQTLHSFNTQSQQGSQLAAQANTQLTKIVATCQFMAFKVRLYRETIHSSLNKEQVETDLEHINEVLKNHHVETLLNYLKTFIARCLDGYTQDNMHELVEGFKQLEKESQTLLDSIN</sequence>
<dbReference type="STRING" id="1163745.HCD_01035"/>
<dbReference type="Pfam" id="PF00015">
    <property type="entry name" value="MCPsignal"/>
    <property type="match status" value="1"/>
</dbReference>
<evidence type="ECO:0000256" key="3">
    <source>
        <dbReference type="PROSITE-ProRule" id="PRU00284"/>
    </source>
</evidence>
<gene>
    <name evidence="5" type="ordered locus">HCD_01035</name>
</gene>
<dbReference type="GO" id="GO:0016020">
    <property type="term" value="C:membrane"/>
    <property type="evidence" value="ECO:0007669"/>
    <property type="project" value="InterPro"/>
</dbReference>
<dbReference type="AlphaFoldDB" id="I0EQM0"/>
<proteinExistence type="inferred from homology"/>
<dbReference type="SUPFAM" id="SSF58104">
    <property type="entry name" value="Methyl-accepting chemotaxis protein (MCP) signaling domain"/>
    <property type="match status" value="1"/>
</dbReference>
<keyword evidence="6" id="KW-1185">Reference proteome</keyword>
<dbReference type="KEGG" id="hcm:HCD_01035"/>
<dbReference type="eggNOG" id="COG0840">
    <property type="taxonomic scope" value="Bacteria"/>
</dbReference>
<evidence type="ECO:0000313" key="5">
    <source>
        <dbReference type="EMBL" id="AFI05239.1"/>
    </source>
</evidence>
<dbReference type="Gene3D" id="1.10.287.950">
    <property type="entry name" value="Methyl-accepting chemotaxis protein"/>
    <property type="match status" value="1"/>
</dbReference>
<feature type="domain" description="Methyl-accepting transducer" evidence="4">
    <location>
        <begin position="114"/>
        <end position="347"/>
    </location>
</feature>
<evidence type="ECO:0000256" key="2">
    <source>
        <dbReference type="ARBA" id="ARBA00029447"/>
    </source>
</evidence>
<dbReference type="InterPro" id="IPR004089">
    <property type="entry name" value="MCPsignal_dom"/>
</dbReference>
<dbReference type="GO" id="GO:0006935">
    <property type="term" value="P:chemotaxis"/>
    <property type="evidence" value="ECO:0007669"/>
    <property type="project" value="InterPro"/>
</dbReference>
<keyword evidence="1 3" id="KW-0807">Transducer</keyword>
<dbReference type="PANTHER" id="PTHR32089">
    <property type="entry name" value="METHYL-ACCEPTING CHEMOTAXIS PROTEIN MCPB"/>
    <property type="match status" value="1"/>
</dbReference>